<keyword evidence="1" id="KW-0472">Membrane</keyword>
<keyword evidence="1" id="KW-1133">Transmembrane helix</keyword>
<reference evidence="2 3" key="1">
    <citation type="submission" date="2024-02" db="EMBL/GenBank/DDBJ databases">
        <title>De novo assembly and annotation of 12 fungi associated with fruit tree decline syndrome in Ontario, Canada.</title>
        <authorList>
            <person name="Sulman M."/>
            <person name="Ellouze W."/>
            <person name="Ilyukhin E."/>
        </authorList>
    </citation>
    <scope>NUCLEOTIDE SEQUENCE [LARGE SCALE GENOMIC DNA]</scope>
    <source>
        <strain evidence="2 3">M11/M66-122</strain>
    </source>
</reference>
<proteinExistence type="predicted"/>
<dbReference type="EMBL" id="JAKJXP020000085">
    <property type="protein sequence ID" value="KAK7748242.1"/>
    <property type="molecule type" value="Genomic_DNA"/>
</dbReference>
<organism evidence="2 3">
    <name type="scientific">Diatrype stigma</name>
    <dbReference type="NCBI Taxonomy" id="117547"/>
    <lineage>
        <taxon>Eukaryota</taxon>
        <taxon>Fungi</taxon>
        <taxon>Dikarya</taxon>
        <taxon>Ascomycota</taxon>
        <taxon>Pezizomycotina</taxon>
        <taxon>Sordariomycetes</taxon>
        <taxon>Xylariomycetidae</taxon>
        <taxon>Xylariales</taxon>
        <taxon>Diatrypaceae</taxon>
        <taxon>Diatrype</taxon>
    </lineage>
</organism>
<feature type="transmembrane region" description="Helical" evidence="1">
    <location>
        <begin position="246"/>
        <end position="268"/>
    </location>
</feature>
<feature type="transmembrane region" description="Helical" evidence="1">
    <location>
        <begin position="212"/>
        <end position="234"/>
    </location>
</feature>
<name>A0AAN9UK21_9PEZI</name>
<sequence>MTTPGSTLGDIEGFQYVAVTVASRSKLETLQNDGLSDLLPWSAFIFSVCAIWIVGTCYLSERVLFDAVYRDTYRKLVDVARVDGHDRRRRSFVYHHVAFAFKMLLLCVLAYPTLRLICPGPAGFHTPLGTGVRMGVGVGEAEHRPTIGDILLVGSQLYCAYYTWELCYRAGLASYISILHHVVLLIIAQLGMALSARPEAHRDATIEFYMCLIWGVFDLVAELPVHLALILYRALPESRCRMVSQLLFFCSGWCLCCTVAEMSISAYLLRRSWGLWEPSFQVATPVVLVVWGTAQCIGSWQIFGLAMVGWRKVAKRGL</sequence>
<gene>
    <name evidence="2" type="ORF">SLS62_008794</name>
</gene>
<evidence type="ECO:0000256" key="1">
    <source>
        <dbReference type="SAM" id="Phobius"/>
    </source>
</evidence>
<feature type="transmembrane region" description="Helical" evidence="1">
    <location>
        <begin position="288"/>
        <end position="310"/>
    </location>
</feature>
<feature type="transmembrane region" description="Helical" evidence="1">
    <location>
        <begin position="92"/>
        <end position="111"/>
    </location>
</feature>
<evidence type="ECO:0000313" key="2">
    <source>
        <dbReference type="EMBL" id="KAK7748242.1"/>
    </source>
</evidence>
<feature type="transmembrane region" description="Helical" evidence="1">
    <location>
        <begin position="171"/>
        <end position="192"/>
    </location>
</feature>
<dbReference type="AlphaFoldDB" id="A0AAN9UK21"/>
<keyword evidence="3" id="KW-1185">Reference proteome</keyword>
<protein>
    <submittedName>
        <fullName evidence="2">Uncharacterized protein</fullName>
    </submittedName>
</protein>
<evidence type="ECO:0000313" key="3">
    <source>
        <dbReference type="Proteomes" id="UP001320420"/>
    </source>
</evidence>
<comment type="caution">
    <text evidence="2">The sequence shown here is derived from an EMBL/GenBank/DDBJ whole genome shotgun (WGS) entry which is preliminary data.</text>
</comment>
<keyword evidence="1" id="KW-0812">Transmembrane</keyword>
<feature type="transmembrane region" description="Helical" evidence="1">
    <location>
        <begin position="146"/>
        <end position="164"/>
    </location>
</feature>
<accession>A0AAN9UK21</accession>
<dbReference type="Proteomes" id="UP001320420">
    <property type="component" value="Unassembled WGS sequence"/>
</dbReference>
<feature type="transmembrane region" description="Helical" evidence="1">
    <location>
        <begin position="38"/>
        <end position="60"/>
    </location>
</feature>